<proteinExistence type="predicted"/>
<dbReference type="InterPro" id="IPR033228">
    <property type="entry name" value="SZT2"/>
</dbReference>
<feature type="region of interest" description="Disordered" evidence="1">
    <location>
        <begin position="630"/>
        <end position="751"/>
    </location>
</feature>
<feature type="compositionally biased region" description="Low complexity" evidence="1">
    <location>
        <begin position="654"/>
        <end position="663"/>
    </location>
</feature>
<reference evidence="2" key="1">
    <citation type="submission" date="2021-04" db="EMBL/GenBank/DDBJ databases">
        <authorList>
            <consortium name="Molecular Ecology Group"/>
        </authorList>
    </citation>
    <scope>NUCLEOTIDE SEQUENCE</scope>
</reference>
<keyword evidence="3" id="KW-1185">Reference proteome</keyword>
<name>A0A8S4A6H1_9EUPU</name>
<gene>
    <name evidence="2" type="ORF">CUNI_LOCUS21708</name>
</gene>
<evidence type="ECO:0000313" key="3">
    <source>
        <dbReference type="Proteomes" id="UP000678393"/>
    </source>
</evidence>
<dbReference type="PANTHER" id="PTHR14918">
    <property type="entry name" value="KICSTOR COMPLEX PROTEIN SZT2"/>
    <property type="match status" value="1"/>
</dbReference>
<evidence type="ECO:0000313" key="2">
    <source>
        <dbReference type="EMBL" id="CAG5136150.1"/>
    </source>
</evidence>
<feature type="non-terminal residue" evidence="2">
    <location>
        <position position="1"/>
    </location>
</feature>
<comment type="caution">
    <text evidence="2">The sequence shown here is derived from an EMBL/GenBank/DDBJ whole genome shotgun (WGS) entry which is preliminary data.</text>
</comment>
<feature type="compositionally biased region" description="Acidic residues" evidence="1">
    <location>
        <begin position="742"/>
        <end position="751"/>
    </location>
</feature>
<dbReference type="EMBL" id="CAJHNH020008496">
    <property type="protein sequence ID" value="CAG5136150.1"/>
    <property type="molecule type" value="Genomic_DNA"/>
</dbReference>
<dbReference type="OrthoDB" id="43547at2759"/>
<feature type="compositionally biased region" description="Polar residues" evidence="1">
    <location>
        <begin position="723"/>
        <end position="741"/>
    </location>
</feature>
<feature type="compositionally biased region" description="Basic and acidic residues" evidence="1">
    <location>
        <begin position="98"/>
        <end position="110"/>
    </location>
</feature>
<protein>
    <submittedName>
        <fullName evidence="2">Uncharacterized protein</fullName>
    </submittedName>
</protein>
<dbReference type="Proteomes" id="UP000678393">
    <property type="component" value="Unassembled WGS sequence"/>
</dbReference>
<evidence type="ECO:0000256" key="1">
    <source>
        <dbReference type="SAM" id="MobiDB-lite"/>
    </source>
</evidence>
<feature type="non-terminal residue" evidence="2">
    <location>
        <position position="826"/>
    </location>
</feature>
<feature type="region of interest" description="Disordered" evidence="1">
    <location>
        <begin position="71"/>
        <end position="112"/>
    </location>
</feature>
<sequence length="826" mass="92585">VQIILLLYIYQVQEWVNTSTHSMKPVNSGPLLMPVYVYSCQLKNVISSLVDKWTFNLPEDIFEDMSFKTVPSSEQKSPRSPGHQLQSFDLSTDDQDDRDSWRSSLDRRSTDSNSYRMESFREHCKMITEMYFNSFVRGVFLSLQQSYFVDSQDVDSAINNICEESHPLETDMTTFLLASCTHMQQLVNKARIKDRCHEEGAIFHKQHFVRFQDIDVHKEDDNPRLPDVLQLPTQSVEITEEEWASLSPDRCQQLKEYNLLKEDVEAKFLEAIGRCLRPVPSLPDFYFYCPNVIQLNSGDALDGPGNNSDGNTADAEYDADGAKDEDIVLSLPGGNQAMSVGTSMESNHDESSLGSFEGNVSTDSVECDPVPLFVHFTCTVKQKSNFQHTSLRSVPLCFGRIASGLEEPIRILDFSGFKVTFDINCLALLADADQPTPRKPLYMRLLSNASDVNGVKEAGEEKLSTIISSPKPMGDPVNHLSKPQHAAIYGLKNEIESLMQEEVVSALRRMHPITTDTLVFVADYIRNTSHSQSRTVMYQCINLQFVYGPDQSLNMFIEEFERQSLPGYKLTKEGDYYFLIINKTLAHQLRYVNHLNKNDFPHYGILGPDEEDDVKKLAISKEERSYSLPCVFTGPSDSNLRPRAARSVQNTGDEAAGPEAGAAKQRPRSCSDTKSSKKPVSVNLKKSSSFAGLQGTQGQSSGVAASNSRSRHCSAPSGHVSIPSRSSTMPQSPSVNSSGESTTDDGFEGDISDMELDETASVSDISTCYPELPDFWLLMQIHQDRMEVFFHSRKPIDCESPANMQHQELYSGAIKNIFNVCRKVNQ</sequence>
<feature type="compositionally biased region" description="Polar residues" evidence="1">
    <location>
        <begin position="684"/>
        <end position="708"/>
    </location>
</feature>
<dbReference type="AlphaFoldDB" id="A0A8S4A6H1"/>
<accession>A0A8S4A6H1</accession>
<dbReference type="GO" id="GO:0005777">
    <property type="term" value="C:peroxisome"/>
    <property type="evidence" value="ECO:0007669"/>
    <property type="project" value="InterPro"/>
</dbReference>
<dbReference type="PANTHER" id="PTHR14918:SF3">
    <property type="entry name" value="KICSTOR COMPLEX PROTEIN SZT2"/>
    <property type="match status" value="1"/>
</dbReference>
<organism evidence="2 3">
    <name type="scientific">Candidula unifasciata</name>
    <dbReference type="NCBI Taxonomy" id="100452"/>
    <lineage>
        <taxon>Eukaryota</taxon>
        <taxon>Metazoa</taxon>
        <taxon>Spiralia</taxon>
        <taxon>Lophotrochozoa</taxon>
        <taxon>Mollusca</taxon>
        <taxon>Gastropoda</taxon>
        <taxon>Heterobranchia</taxon>
        <taxon>Euthyneura</taxon>
        <taxon>Panpulmonata</taxon>
        <taxon>Eupulmonata</taxon>
        <taxon>Stylommatophora</taxon>
        <taxon>Helicina</taxon>
        <taxon>Helicoidea</taxon>
        <taxon>Geomitridae</taxon>
        <taxon>Candidula</taxon>
    </lineage>
</organism>